<feature type="region of interest" description="Disordered" evidence="3">
    <location>
        <begin position="206"/>
        <end position="238"/>
    </location>
</feature>
<feature type="region of interest" description="Disordered" evidence="3">
    <location>
        <begin position="255"/>
        <end position="298"/>
    </location>
</feature>
<dbReference type="Proteomes" id="UP000283269">
    <property type="component" value="Unassembled WGS sequence"/>
</dbReference>
<dbReference type="GO" id="GO:0009653">
    <property type="term" value="P:anatomical structure morphogenesis"/>
    <property type="evidence" value="ECO:0007669"/>
    <property type="project" value="TreeGrafter"/>
</dbReference>
<accession>A0A409WZR7</accession>
<dbReference type="EMBL" id="NHYD01002942">
    <property type="protein sequence ID" value="PPQ84023.1"/>
    <property type="molecule type" value="Genomic_DNA"/>
</dbReference>
<evidence type="ECO:0000313" key="5">
    <source>
        <dbReference type="EMBL" id="PPQ84023.1"/>
    </source>
</evidence>
<dbReference type="PANTHER" id="PTHR11829:SF343">
    <property type="entry name" value="FORK-HEAD DOMAIN-CONTAINING PROTEIN"/>
    <property type="match status" value="1"/>
</dbReference>
<dbReference type="GO" id="GO:0000981">
    <property type="term" value="F:DNA-binding transcription factor activity, RNA polymerase II-specific"/>
    <property type="evidence" value="ECO:0007669"/>
    <property type="project" value="TreeGrafter"/>
</dbReference>
<evidence type="ECO:0000256" key="3">
    <source>
        <dbReference type="SAM" id="MobiDB-lite"/>
    </source>
</evidence>
<evidence type="ECO:0000256" key="1">
    <source>
        <dbReference type="ARBA" id="ARBA00023125"/>
    </source>
</evidence>
<dbReference type="InterPro" id="IPR036388">
    <property type="entry name" value="WH-like_DNA-bd_sf"/>
</dbReference>
<comment type="caution">
    <text evidence="5">The sequence shown here is derived from an EMBL/GenBank/DDBJ whole genome shotgun (WGS) entry which is preliminary data.</text>
</comment>
<dbReference type="STRING" id="93625.A0A409WZR7"/>
<feature type="DNA-binding region" description="Fork-head" evidence="2">
    <location>
        <begin position="175"/>
        <end position="262"/>
    </location>
</feature>
<feature type="region of interest" description="Disordered" evidence="3">
    <location>
        <begin position="444"/>
        <end position="482"/>
    </location>
</feature>
<dbReference type="InterPro" id="IPR036390">
    <property type="entry name" value="WH_DNA-bd_sf"/>
</dbReference>
<feature type="compositionally biased region" description="Acidic residues" evidence="3">
    <location>
        <begin position="116"/>
        <end position="125"/>
    </location>
</feature>
<feature type="compositionally biased region" description="Basic and acidic residues" evidence="3">
    <location>
        <begin position="255"/>
        <end position="266"/>
    </location>
</feature>
<name>A0A409WZR7_PSICY</name>
<dbReference type="InterPro" id="IPR001766">
    <property type="entry name" value="Fork_head_dom"/>
</dbReference>
<dbReference type="PANTHER" id="PTHR11829">
    <property type="entry name" value="FORKHEAD BOX PROTEIN"/>
    <property type="match status" value="1"/>
</dbReference>
<dbReference type="OrthoDB" id="5954824at2759"/>
<feature type="compositionally biased region" description="Polar residues" evidence="3">
    <location>
        <begin position="473"/>
        <end position="482"/>
    </location>
</feature>
<keyword evidence="2" id="KW-0539">Nucleus</keyword>
<evidence type="ECO:0000259" key="4">
    <source>
        <dbReference type="PROSITE" id="PS50039"/>
    </source>
</evidence>
<comment type="subcellular location">
    <subcellularLocation>
        <location evidence="2">Nucleus</location>
    </subcellularLocation>
</comment>
<dbReference type="GO" id="GO:0000978">
    <property type="term" value="F:RNA polymerase II cis-regulatory region sequence-specific DNA binding"/>
    <property type="evidence" value="ECO:0007669"/>
    <property type="project" value="TreeGrafter"/>
</dbReference>
<keyword evidence="6" id="KW-1185">Reference proteome</keyword>
<gene>
    <name evidence="5" type="ORF">CVT25_000569</name>
</gene>
<proteinExistence type="predicted"/>
<organism evidence="5 6">
    <name type="scientific">Psilocybe cyanescens</name>
    <dbReference type="NCBI Taxonomy" id="93625"/>
    <lineage>
        <taxon>Eukaryota</taxon>
        <taxon>Fungi</taxon>
        <taxon>Dikarya</taxon>
        <taxon>Basidiomycota</taxon>
        <taxon>Agaricomycotina</taxon>
        <taxon>Agaricomycetes</taxon>
        <taxon>Agaricomycetidae</taxon>
        <taxon>Agaricales</taxon>
        <taxon>Agaricineae</taxon>
        <taxon>Strophariaceae</taxon>
        <taxon>Psilocybe</taxon>
    </lineage>
</organism>
<dbReference type="GO" id="GO:0005634">
    <property type="term" value="C:nucleus"/>
    <property type="evidence" value="ECO:0007669"/>
    <property type="project" value="UniProtKB-SubCell"/>
</dbReference>
<evidence type="ECO:0000256" key="2">
    <source>
        <dbReference type="PROSITE-ProRule" id="PRU00089"/>
    </source>
</evidence>
<dbReference type="AlphaFoldDB" id="A0A409WZR7"/>
<feature type="domain" description="Fork-head" evidence="4">
    <location>
        <begin position="175"/>
        <end position="262"/>
    </location>
</feature>
<dbReference type="Gene3D" id="1.10.10.10">
    <property type="entry name" value="Winged helix-like DNA-binding domain superfamily/Winged helix DNA-binding domain"/>
    <property type="match status" value="1"/>
</dbReference>
<keyword evidence="1 2" id="KW-0238">DNA-binding</keyword>
<dbReference type="GO" id="GO:0030154">
    <property type="term" value="P:cell differentiation"/>
    <property type="evidence" value="ECO:0007669"/>
    <property type="project" value="TreeGrafter"/>
</dbReference>
<evidence type="ECO:0000313" key="6">
    <source>
        <dbReference type="Proteomes" id="UP000283269"/>
    </source>
</evidence>
<reference evidence="5 6" key="1">
    <citation type="journal article" date="2018" name="Evol. Lett.">
        <title>Horizontal gene cluster transfer increased hallucinogenic mushroom diversity.</title>
        <authorList>
            <person name="Reynolds H.T."/>
            <person name="Vijayakumar V."/>
            <person name="Gluck-Thaler E."/>
            <person name="Korotkin H.B."/>
            <person name="Matheny P.B."/>
            <person name="Slot J.C."/>
        </authorList>
    </citation>
    <scope>NUCLEOTIDE SEQUENCE [LARGE SCALE GENOMIC DNA]</scope>
    <source>
        <strain evidence="5 6">2631</strain>
    </source>
</reference>
<dbReference type="SUPFAM" id="SSF46785">
    <property type="entry name" value="Winged helix' DNA-binding domain"/>
    <property type="match status" value="1"/>
</dbReference>
<sequence length="482" mass="54930">MEGYLMLPRQAFNSRRLRYAIYDPPRLYAQDPNFMGDFQGNIKEETHHVPDYNFSFDVGGERSDIFLDPYLGSQEEEAVKKEENDDDINVLYFPSSNQGGSTDEDADRSSQGSPEATEDDANPDDTVIDLVYSREGRPADAETENYLRQTLGIPYPTPVTLYALPDDLNGTNKPSITTMARLAIWGSPHKKLTLGQICQAVEDRYPSYRDSSDKPHRRSIRHNLSLKGIFRQEKRPHHAEGQGDYWLLDVRYKETNKRSRGRKDTQHSTPETGTEGNSLTQTSPSMGSSNMQASTSQLQVPPAMLRRNHSNPEMWRRTLNDINSRDMLNSLRDTDTGPENPFLRPSYGSSIPHSIGHHQQPAERMPAYFTRDQFQQNISYSGNMNPGYQTQSTSFHQTIRLPEIDIERGRNPFIQEQRRRAQAQAEYISNISGVNTRFMEVPQYHGQPNLPRRSNSDNSLDIDRAEQRGSGSGLPSTTRHTR</sequence>
<dbReference type="CDD" id="cd00059">
    <property type="entry name" value="FH_FOX"/>
    <property type="match status" value="1"/>
</dbReference>
<dbReference type="SMART" id="SM00339">
    <property type="entry name" value="FH"/>
    <property type="match status" value="1"/>
</dbReference>
<feature type="region of interest" description="Disordered" evidence="3">
    <location>
        <begin position="79"/>
        <end position="125"/>
    </location>
</feature>
<dbReference type="InParanoid" id="A0A409WZR7"/>
<feature type="compositionally biased region" description="Polar residues" evidence="3">
    <location>
        <begin position="267"/>
        <end position="298"/>
    </location>
</feature>
<dbReference type="InterPro" id="IPR050211">
    <property type="entry name" value="FOX_domain-containing"/>
</dbReference>
<protein>
    <recommendedName>
        <fullName evidence="4">Fork-head domain-containing protein</fullName>
    </recommendedName>
</protein>
<dbReference type="Pfam" id="PF00250">
    <property type="entry name" value="Forkhead"/>
    <property type="match status" value="1"/>
</dbReference>
<dbReference type="PROSITE" id="PS50039">
    <property type="entry name" value="FORK_HEAD_3"/>
    <property type="match status" value="1"/>
</dbReference>